<dbReference type="Gene3D" id="1.10.20.10">
    <property type="entry name" value="Histone, subunit A"/>
    <property type="match status" value="1"/>
</dbReference>
<reference evidence="15" key="1">
    <citation type="submission" date="2025-08" db="UniProtKB">
        <authorList>
            <consortium name="Ensembl"/>
        </authorList>
    </citation>
    <scope>IDENTIFICATION</scope>
</reference>
<keyword evidence="7" id="KW-0539">Nucleus</keyword>
<keyword evidence="13" id="KW-1133">Transmembrane helix</keyword>
<evidence type="ECO:0000256" key="13">
    <source>
        <dbReference type="SAM" id="Phobius"/>
    </source>
</evidence>
<evidence type="ECO:0000256" key="12">
    <source>
        <dbReference type="ARBA" id="ARBA00078501"/>
    </source>
</evidence>
<feature type="domain" description="Transcription factor CBF/NF-Y/archaeal histone" evidence="14">
    <location>
        <begin position="11"/>
        <end position="74"/>
    </location>
</feature>
<dbReference type="Ensembl" id="ENSCCRT00015073927.1">
    <property type="protein sequence ID" value="ENSCCRP00015071600.1"/>
    <property type="gene ID" value="ENSCCRG00015028991.1"/>
</dbReference>
<name>A0A8C1WSG5_CYPCA</name>
<dbReference type="GO" id="GO:0000122">
    <property type="term" value="P:negative regulation of transcription by RNA polymerase II"/>
    <property type="evidence" value="ECO:0007669"/>
    <property type="project" value="UniProtKB-ARBA"/>
</dbReference>
<dbReference type="GO" id="GO:0046982">
    <property type="term" value="F:protein heterodimerization activity"/>
    <property type="evidence" value="ECO:0007669"/>
    <property type="project" value="InterPro"/>
</dbReference>
<feature type="transmembrane region" description="Helical" evidence="13">
    <location>
        <begin position="163"/>
        <end position="187"/>
    </location>
</feature>
<proteinExistence type="inferred from homology"/>
<dbReference type="PANTHER" id="PTHR10252">
    <property type="entry name" value="HISTONE-LIKE TRANSCRIPTION FACTOR CCAAT-RELATED"/>
    <property type="match status" value="1"/>
</dbReference>
<dbReference type="GO" id="GO:0016251">
    <property type="term" value="F:RNA polymerase II general transcription initiation factor activity"/>
    <property type="evidence" value="ECO:0007669"/>
    <property type="project" value="TreeGrafter"/>
</dbReference>
<evidence type="ECO:0000256" key="9">
    <source>
        <dbReference type="ARBA" id="ARBA00066085"/>
    </source>
</evidence>
<dbReference type="Proteomes" id="UP000694700">
    <property type="component" value="Unplaced"/>
</dbReference>
<evidence type="ECO:0000256" key="7">
    <source>
        <dbReference type="ARBA" id="ARBA00023242"/>
    </source>
</evidence>
<dbReference type="SUPFAM" id="SSF47113">
    <property type="entry name" value="Histone-fold"/>
    <property type="match status" value="1"/>
</dbReference>
<dbReference type="InterPro" id="IPR009072">
    <property type="entry name" value="Histone-fold"/>
</dbReference>
<dbReference type="InterPro" id="IPR050568">
    <property type="entry name" value="Transcr_DNA_Rep_Reg"/>
</dbReference>
<comment type="subunit">
    <text evidence="9">Heterodimer with DR1. Binds BTAF1.</text>
</comment>
<dbReference type="GO" id="GO:0017054">
    <property type="term" value="C:negative cofactor 2 complex"/>
    <property type="evidence" value="ECO:0007669"/>
    <property type="project" value="TreeGrafter"/>
</dbReference>
<keyword evidence="2" id="KW-0678">Repressor</keyword>
<evidence type="ECO:0000256" key="11">
    <source>
        <dbReference type="ARBA" id="ARBA00077179"/>
    </source>
</evidence>
<dbReference type="InterPro" id="IPR003958">
    <property type="entry name" value="CBFA_NFYB_domain"/>
</dbReference>
<keyword evidence="13" id="KW-0472">Membrane</keyword>
<sequence>MPGQKRKYNVRFPPGRIKKIMQKDTEVGRIATAVPVIISKALEMFLRSLLTMTCKITQSRNSRVMSINHMKQCIHSEKLFDFLKDLADQASTASTSECKTKGKWQSHRYNIIDQNAQVPRNGGKVCLSKPGHRRGRSRLRKPPMIWSSTAIHPVYVIEDFTELFVFLILTILFLMFLFQESELFICLETHSP</sequence>
<keyword evidence="4" id="KW-0805">Transcription regulation</keyword>
<evidence type="ECO:0000256" key="5">
    <source>
        <dbReference type="ARBA" id="ARBA00023125"/>
    </source>
</evidence>
<organism evidence="15 16">
    <name type="scientific">Cyprinus carpio</name>
    <name type="common">Common carp</name>
    <dbReference type="NCBI Taxonomy" id="7962"/>
    <lineage>
        <taxon>Eukaryota</taxon>
        <taxon>Metazoa</taxon>
        <taxon>Chordata</taxon>
        <taxon>Craniata</taxon>
        <taxon>Vertebrata</taxon>
        <taxon>Euteleostomi</taxon>
        <taxon>Actinopterygii</taxon>
        <taxon>Neopterygii</taxon>
        <taxon>Teleostei</taxon>
        <taxon>Ostariophysi</taxon>
        <taxon>Cypriniformes</taxon>
        <taxon>Cyprinidae</taxon>
        <taxon>Cyprininae</taxon>
        <taxon>Cyprinus</taxon>
    </lineage>
</organism>
<gene>
    <name evidence="15" type="primary">LOC109107249</name>
</gene>
<evidence type="ECO:0000256" key="6">
    <source>
        <dbReference type="ARBA" id="ARBA00023163"/>
    </source>
</evidence>
<dbReference type="FunFam" id="1.10.20.10:FF:000032">
    <property type="entry name" value="dr1-associated corepressor isoform X1"/>
    <property type="match status" value="1"/>
</dbReference>
<dbReference type="GO" id="GO:0001046">
    <property type="term" value="F:core promoter sequence-specific DNA binding"/>
    <property type="evidence" value="ECO:0007669"/>
    <property type="project" value="TreeGrafter"/>
</dbReference>
<evidence type="ECO:0000259" key="14">
    <source>
        <dbReference type="Pfam" id="PF00808"/>
    </source>
</evidence>
<evidence type="ECO:0000256" key="2">
    <source>
        <dbReference type="ARBA" id="ARBA00022491"/>
    </source>
</evidence>
<evidence type="ECO:0000256" key="4">
    <source>
        <dbReference type="ARBA" id="ARBA00023015"/>
    </source>
</evidence>
<evidence type="ECO:0000256" key="3">
    <source>
        <dbReference type="ARBA" id="ARBA00022553"/>
    </source>
</evidence>
<dbReference type="CDD" id="cd22906">
    <property type="entry name" value="HFD_DRAP1"/>
    <property type="match status" value="1"/>
</dbReference>
<dbReference type="PANTHER" id="PTHR10252:SF103">
    <property type="entry name" value="DR1-ASSOCIATED COREPRESSOR-LIKE"/>
    <property type="match status" value="1"/>
</dbReference>
<evidence type="ECO:0000313" key="15">
    <source>
        <dbReference type="Ensembl" id="ENSCCRP00015071600.1"/>
    </source>
</evidence>
<evidence type="ECO:0000313" key="16">
    <source>
        <dbReference type="Proteomes" id="UP000694700"/>
    </source>
</evidence>
<keyword evidence="3" id="KW-0597">Phosphoprotein</keyword>
<keyword evidence="5" id="KW-0238">DNA-binding</keyword>
<dbReference type="AlphaFoldDB" id="A0A8C1WSG5"/>
<keyword evidence="13" id="KW-0812">Transmembrane</keyword>
<dbReference type="Pfam" id="PF00808">
    <property type="entry name" value="CBFD_NFYB_HMF"/>
    <property type="match status" value="1"/>
</dbReference>
<comment type="subcellular location">
    <subcellularLocation>
        <location evidence="1">Nucleus</location>
    </subcellularLocation>
</comment>
<comment type="similarity">
    <text evidence="8">Belongs to the NC2 alpha/DRAP1 family.</text>
</comment>
<protein>
    <recommendedName>
        <fullName evidence="10">Dr1-associated corepressor</fullName>
    </recommendedName>
    <alternativeName>
        <fullName evidence="11">Dr1-associated protein 1</fullName>
    </alternativeName>
    <alternativeName>
        <fullName evidence="12">Negative cofactor 2-alpha</fullName>
    </alternativeName>
</protein>
<keyword evidence="6" id="KW-0804">Transcription</keyword>
<evidence type="ECO:0000256" key="8">
    <source>
        <dbReference type="ARBA" id="ARBA00061393"/>
    </source>
</evidence>
<evidence type="ECO:0000256" key="10">
    <source>
        <dbReference type="ARBA" id="ARBA00072760"/>
    </source>
</evidence>
<accession>A0A8C1WSG5</accession>
<evidence type="ECO:0000256" key="1">
    <source>
        <dbReference type="ARBA" id="ARBA00004123"/>
    </source>
</evidence>